<protein>
    <recommendedName>
        <fullName evidence="1">DUF4123 domain-containing protein</fullName>
    </recommendedName>
</protein>
<evidence type="ECO:0000259" key="1">
    <source>
        <dbReference type="Pfam" id="PF13503"/>
    </source>
</evidence>
<sequence length="273" mass="29843">MDTTALLAALPDGTDEKICLLFEAGAQSESDFLAFRAKHEHRLHSLYIHPQLVALQNYGPWLLDVDDKAQLRDFLNLLSGSVAVIAYTHHLPFLAIQLSRGCTIVSPAGSTALVRFYASHVIPVLAACTEHNWHASLFSGVTQWWLPGETQWQPISITPSKTASDEAPLIRLDNITWEQISDKPEVNSVLNVWQTMATSQSFPACAQRLMVIRALKKAASLGLEKSADRVLYALCYLNGGKKMLESETVCALLPGVIAGKVPLADVLLTTAVV</sequence>
<gene>
    <name evidence="2" type="ORF">BN134_1232</name>
</gene>
<proteinExistence type="predicted"/>
<keyword evidence="3" id="KW-1185">Reference proteome</keyword>
<organism evidence="2 3">
    <name type="scientific">Cronobacter dublinensis 1210</name>
    <dbReference type="NCBI Taxonomy" id="1208656"/>
    <lineage>
        <taxon>Bacteria</taxon>
        <taxon>Pseudomonadati</taxon>
        <taxon>Pseudomonadota</taxon>
        <taxon>Gammaproteobacteria</taxon>
        <taxon>Enterobacterales</taxon>
        <taxon>Enterobacteriaceae</taxon>
        <taxon>Cronobacter</taxon>
    </lineage>
</organism>
<evidence type="ECO:0000313" key="2">
    <source>
        <dbReference type="EMBL" id="CCJ80519.1"/>
    </source>
</evidence>
<comment type="caution">
    <text evidence="2">The sequence shown here is derived from an EMBL/GenBank/DDBJ whole genome shotgun (WGS) entry which is preliminary data.</text>
</comment>
<dbReference type="Proteomes" id="UP000009342">
    <property type="component" value="Unassembled WGS sequence"/>
</dbReference>
<dbReference type="Pfam" id="PF13503">
    <property type="entry name" value="DUF4123"/>
    <property type="match status" value="1"/>
</dbReference>
<dbReference type="InterPro" id="IPR025391">
    <property type="entry name" value="DUF4123"/>
</dbReference>
<accession>A0ABP1W5N1</accession>
<feature type="domain" description="DUF4123" evidence="1">
    <location>
        <begin position="20"/>
        <end position="134"/>
    </location>
</feature>
<evidence type="ECO:0000313" key="3">
    <source>
        <dbReference type="Proteomes" id="UP000009342"/>
    </source>
</evidence>
<dbReference type="EMBL" id="CAKZ01000060">
    <property type="protein sequence ID" value="CCJ80519.1"/>
    <property type="molecule type" value="Genomic_DNA"/>
</dbReference>
<reference evidence="3" key="1">
    <citation type="journal article" date="2012" name="PLoS ONE">
        <title>Comparative analysis of genome sequences covering the seven cronobacter species.</title>
        <authorList>
            <person name="Joseph S."/>
            <person name="Desai P."/>
            <person name="Ji Y."/>
            <person name="Cummings C.A."/>
            <person name="Shih R."/>
            <person name="Degoricija L."/>
            <person name="Rico A."/>
            <person name="Brzoska P."/>
            <person name="Hamby S.E."/>
            <person name="Masood N."/>
            <person name="Hariri S."/>
            <person name="Sonbol H."/>
            <person name="Chuzhanova N."/>
            <person name="McClelland M."/>
            <person name="Furtado M.R."/>
            <person name="Forsythe S.J."/>
        </authorList>
    </citation>
    <scope>NUCLEOTIDE SEQUENCE [LARGE SCALE GENOMIC DNA]</scope>
    <source>
        <strain evidence="3">1210</strain>
    </source>
</reference>
<name>A0ABP1W5N1_9ENTR</name>